<evidence type="ECO:0000313" key="10">
    <source>
        <dbReference type="EMBL" id="ANU63135.1"/>
    </source>
</evidence>
<dbReference type="InterPro" id="IPR008921">
    <property type="entry name" value="DNA_pol3_clamp-load_cplx_C"/>
</dbReference>
<keyword evidence="3 11" id="KW-0808">Transferase</keyword>
<name>A0A1B1S8L7_9BACT</name>
<evidence type="ECO:0000256" key="5">
    <source>
        <dbReference type="ARBA" id="ARBA00022705"/>
    </source>
</evidence>
<keyword evidence="6" id="KW-0239">DNA-directed DNA polymerase</keyword>
<dbReference type="OrthoDB" id="1172326at2"/>
<evidence type="ECO:0000256" key="3">
    <source>
        <dbReference type="ARBA" id="ARBA00022679"/>
    </source>
</evidence>
<dbReference type="PANTHER" id="PTHR34388:SF1">
    <property type="entry name" value="DNA POLYMERASE III SUBUNIT DELTA"/>
    <property type="match status" value="1"/>
</dbReference>
<accession>A0A1Z2XK28</accession>
<evidence type="ECO:0000256" key="1">
    <source>
        <dbReference type="ARBA" id="ARBA00012417"/>
    </source>
</evidence>
<evidence type="ECO:0000259" key="9">
    <source>
        <dbReference type="Pfam" id="PF06144"/>
    </source>
</evidence>
<protein>
    <recommendedName>
        <fullName evidence="2">DNA polymerase III subunit delta</fullName>
        <ecNumber evidence="1">2.7.7.7</ecNumber>
    </recommendedName>
</protein>
<dbReference type="KEGG" id="pary:A4V02_04995"/>
<evidence type="ECO:0000256" key="4">
    <source>
        <dbReference type="ARBA" id="ARBA00022695"/>
    </source>
</evidence>
<dbReference type="PANTHER" id="PTHR34388">
    <property type="entry name" value="DNA POLYMERASE III SUBUNIT DELTA"/>
    <property type="match status" value="1"/>
</dbReference>
<sequence>MATAKTVTYAELRASLSRKNYAPAYLIHGEEGFFIDRLVEEFEAIVPEADHDFNLYTLYGPETDIDTVIDACRRYPMMSDYQVVILKEAQSVPAAQLDKLIGYLSNPTSTTVLVICGRGAKVKSKELPSKIVAAGGCVFEAVKLRDRALTDAIRHVITEKGLHVEEKGLSMLSDYVGADLSRLYNEIEKLTVALPPGSMVTPEVIESHIGMSKDFNNFELINAVAVRDSVAAFRIIDHFRRNPKDNPFPPTLGMLWTFFSNLLIIHYTRDKSEPALCAALGRKGNWLSKDYKNGMKQYNARQTVEILRELRRTDAATKGVGSRQDPYDLMHDMVFRILTARGVIS</sequence>
<organism evidence="10 12">
    <name type="scientific">Muribaculum intestinale</name>
    <dbReference type="NCBI Taxonomy" id="1796646"/>
    <lineage>
        <taxon>Bacteria</taxon>
        <taxon>Pseudomonadati</taxon>
        <taxon>Bacteroidota</taxon>
        <taxon>Bacteroidia</taxon>
        <taxon>Bacteroidales</taxon>
        <taxon>Muribaculaceae</taxon>
        <taxon>Muribaculum</taxon>
    </lineage>
</organism>
<evidence type="ECO:0000256" key="2">
    <source>
        <dbReference type="ARBA" id="ARBA00017703"/>
    </source>
</evidence>
<dbReference type="GO" id="GO:0003887">
    <property type="term" value="F:DNA-directed DNA polymerase activity"/>
    <property type="evidence" value="ECO:0007669"/>
    <property type="project" value="UniProtKB-KW"/>
</dbReference>
<reference evidence="11 13" key="3">
    <citation type="submission" date="2019-04" db="EMBL/GenBank/DDBJ databases">
        <title>Microbes associate with the intestines of laboratory mice.</title>
        <authorList>
            <person name="Navarre W."/>
            <person name="Wong E."/>
            <person name="Huang K."/>
            <person name="Tropini C."/>
            <person name="Ng K."/>
            <person name="Yu B."/>
        </authorList>
    </citation>
    <scope>NUCLEOTIDE SEQUENCE [LARGE SCALE GENOMIC DNA]</scope>
    <source>
        <strain evidence="11 13">NM06_A21</strain>
    </source>
</reference>
<dbReference type="GO" id="GO:0006261">
    <property type="term" value="P:DNA-templated DNA replication"/>
    <property type="evidence" value="ECO:0007669"/>
    <property type="project" value="TreeGrafter"/>
</dbReference>
<evidence type="ECO:0000313" key="11">
    <source>
        <dbReference type="EMBL" id="TGY76281.1"/>
    </source>
</evidence>
<dbReference type="SUPFAM" id="SSF52540">
    <property type="entry name" value="P-loop containing nucleoside triphosphate hydrolases"/>
    <property type="match status" value="1"/>
</dbReference>
<dbReference type="InterPro" id="IPR010372">
    <property type="entry name" value="DNA_pol3_delta_N"/>
</dbReference>
<dbReference type="InterPro" id="IPR027417">
    <property type="entry name" value="P-loop_NTPase"/>
</dbReference>
<reference evidence="12" key="1">
    <citation type="submission" date="2016-04" db="EMBL/GenBank/DDBJ databases">
        <title>Complete Genome Sequences of Twelve Strains of a Stable Defined Moderately Diverse Mouse Microbiota 2 (sDMDMm2).</title>
        <authorList>
            <person name="Uchimura Y."/>
            <person name="Wyss M."/>
            <person name="Brugiroux S."/>
            <person name="Limenitakis J.P."/>
            <person name="Stecher B."/>
            <person name="McCoy K.D."/>
            <person name="Macpherson A.J."/>
        </authorList>
    </citation>
    <scope>NUCLEOTIDE SEQUENCE [LARGE SCALE GENOMIC DNA]</scope>
    <source>
        <strain evidence="12">YL27</strain>
    </source>
</reference>
<dbReference type="GO" id="GO:0009360">
    <property type="term" value="C:DNA polymerase III complex"/>
    <property type="evidence" value="ECO:0007669"/>
    <property type="project" value="InterPro"/>
</dbReference>
<dbReference type="Gene3D" id="1.20.272.10">
    <property type="match status" value="1"/>
</dbReference>
<dbReference type="GeneID" id="65536205"/>
<dbReference type="EMBL" id="CP015402">
    <property type="protein sequence ID" value="ANU63135.1"/>
    <property type="molecule type" value="Genomic_DNA"/>
</dbReference>
<evidence type="ECO:0000256" key="6">
    <source>
        <dbReference type="ARBA" id="ARBA00022932"/>
    </source>
</evidence>
<gene>
    <name evidence="11" type="primary">holA</name>
    <name evidence="10" type="ORF">A4V02_04995</name>
    <name evidence="11" type="ORF">E5333_01745</name>
</gene>
<dbReference type="SUPFAM" id="SSF48019">
    <property type="entry name" value="post-AAA+ oligomerization domain-like"/>
    <property type="match status" value="1"/>
</dbReference>
<dbReference type="EC" id="2.7.7.7" evidence="1"/>
<proteinExistence type="inferred from homology"/>
<dbReference type="RefSeq" id="WP_068960494.1">
    <property type="nucleotide sequence ID" value="NZ_CAJTAP010000005.1"/>
</dbReference>
<dbReference type="AlphaFoldDB" id="A0A1B1S8L7"/>
<evidence type="ECO:0000313" key="13">
    <source>
        <dbReference type="Proteomes" id="UP000306630"/>
    </source>
</evidence>
<keyword evidence="5" id="KW-0235">DNA replication</keyword>
<dbReference type="GO" id="GO:0003677">
    <property type="term" value="F:DNA binding"/>
    <property type="evidence" value="ECO:0007669"/>
    <property type="project" value="InterPro"/>
</dbReference>
<dbReference type="Proteomes" id="UP000186351">
    <property type="component" value="Chromosome"/>
</dbReference>
<dbReference type="Proteomes" id="UP000306630">
    <property type="component" value="Unassembled WGS sequence"/>
</dbReference>
<dbReference type="NCBIfam" id="TIGR01128">
    <property type="entry name" value="holA"/>
    <property type="match status" value="1"/>
</dbReference>
<feature type="domain" description="DNA polymerase III delta N-terminal" evidence="9">
    <location>
        <begin position="25"/>
        <end position="140"/>
    </location>
</feature>
<dbReference type="Gene3D" id="3.40.50.300">
    <property type="entry name" value="P-loop containing nucleotide triphosphate hydrolases"/>
    <property type="match status" value="1"/>
</dbReference>
<dbReference type="STRING" id="1796646.A4V02_04995"/>
<comment type="catalytic activity">
    <reaction evidence="8">
        <text>DNA(n) + a 2'-deoxyribonucleoside 5'-triphosphate = DNA(n+1) + diphosphate</text>
        <dbReference type="Rhea" id="RHEA:22508"/>
        <dbReference type="Rhea" id="RHEA-COMP:17339"/>
        <dbReference type="Rhea" id="RHEA-COMP:17340"/>
        <dbReference type="ChEBI" id="CHEBI:33019"/>
        <dbReference type="ChEBI" id="CHEBI:61560"/>
        <dbReference type="ChEBI" id="CHEBI:173112"/>
        <dbReference type="EC" id="2.7.7.7"/>
    </reaction>
</comment>
<evidence type="ECO:0000313" key="12">
    <source>
        <dbReference type="Proteomes" id="UP000186351"/>
    </source>
</evidence>
<keyword evidence="4 11" id="KW-0548">Nucleotidyltransferase</keyword>
<dbReference type="Pfam" id="PF06144">
    <property type="entry name" value="DNA_pol3_delta"/>
    <property type="match status" value="1"/>
</dbReference>
<evidence type="ECO:0000256" key="7">
    <source>
        <dbReference type="ARBA" id="ARBA00034754"/>
    </source>
</evidence>
<dbReference type="Gene3D" id="1.10.8.60">
    <property type="match status" value="1"/>
</dbReference>
<accession>A0A1B1S8L7</accession>
<evidence type="ECO:0000256" key="8">
    <source>
        <dbReference type="ARBA" id="ARBA00049244"/>
    </source>
</evidence>
<dbReference type="EMBL" id="SRYD01000004">
    <property type="protein sequence ID" value="TGY76281.1"/>
    <property type="molecule type" value="Genomic_DNA"/>
</dbReference>
<comment type="similarity">
    <text evidence="7">Belongs to the DNA polymerase HolA subunit family.</text>
</comment>
<dbReference type="InterPro" id="IPR005790">
    <property type="entry name" value="DNA_polIII_delta"/>
</dbReference>
<reference evidence="10" key="2">
    <citation type="submission" date="2017-04" db="EMBL/GenBank/DDBJ databases">
        <title>Complete Genome Sequences of Twelve Strains of a Stable Defined Moderately Diverse Mouse Microbiota 2 (sDMDMm2).</title>
        <authorList>
            <person name="Uchimura Y."/>
            <person name="Wyss M."/>
            <person name="Brugiroux S."/>
            <person name="Limenitakis J.P."/>
            <person name="Stecher B."/>
            <person name="McCoy K.D."/>
            <person name="Macpherson A.J."/>
        </authorList>
    </citation>
    <scope>NUCLEOTIDE SEQUENCE</scope>
    <source>
        <strain evidence="10">YL27</strain>
    </source>
</reference>
<keyword evidence="12" id="KW-1185">Reference proteome</keyword>